<dbReference type="Pfam" id="PF02875">
    <property type="entry name" value="Mur_ligase_C"/>
    <property type="match status" value="1"/>
</dbReference>
<reference evidence="6 7" key="1">
    <citation type="submission" date="2017-10" db="EMBL/GenBank/DDBJ databases">
        <title>Bacillus sp. nov., a halophilic bacterium isolated from a Keqin Lake.</title>
        <authorList>
            <person name="Wang H."/>
        </authorList>
    </citation>
    <scope>NUCLEOTIDE SEQUENCE [LARGE SCALE GENOMIC DNA]</scope>
    <source>
        <strain evidence="6 7">KCTC 13187</strain>
    </source>
</reference>
<evidence type="ECO:0000313" key="7">
    <source>
        <dbReference type="Proteomes" id="UP000281498"/>
    </source>
</evidence>
<feature type="domain" description="Mur ligase C-terminal" evidence="4">
    <location>
        <begin position="218"/>
        <end position="344"/>
    </location>
</feature>
<accession>A0A3A9KE80</accession>
<dbReference type="RefSeq" id="WP_110936539.1">
    <property type="nucleotide sequence ID" value="NZ_KZ614146.1"/>
</dbReference>
<dbReference type="EMBL" id="PDOE01000001">
    <property type="protein sequence ID" value="RKL68821.1"/>
    <property type="molecule type" value="Genomic_DNA"/>
</dbReference>
<dbReference type="Gene3D" id="3.90.190.20">
    <property type="entry name" value="Mur ligase, C-terminal domain"/>
    <property type="match status" value="1"/>
</dbReference>
<evidence type="ECO:0000259" key="5">
    <source>
        <dbReference type="Pfam" id="PF08245"/>
    </source>
</evidence>
<dbReference type="SUPFAM" id="SSF53623">
    <property type="entry name" value="MurD-like peptide ligases, catalytic domain"/>
    <property type="match status" value="1"/>
</dbReference>
<dbReference type="AlphaFoldDB" id="A0A3A9KE80"/>
<evidence type="ECO:0000259" key="4">
    <source>
        <dbReference type="Pfam" id="PF02875"/>
    </source>
</evidence>
<dbReference type="Gene3D" id="3.40.1190.10">
    <property type="entry name" value="Mur-like, catalytic domain"/>
    <property type="match status" value="1"/>
</dbReference>
<evidence type="ECO:0000313" key="6">
    <source>
        <dbReference type="EMBL" id="RKL68821.1"/>
    </source>
</evidence>
<gene>
    <name evidence="6" type="ORF">CR203_01900</name>
</gene>
<keyword evidence="7" id="KW-1185">Reference proteome</keyword>
<feature type="domain" description="Mur ligase central" evidence="5">
    <location>
        <begin position="9"/>
        <end position="195"/>
    </location>
</feature>
<sequence>MKERPIIAVTGSAGKSTTKEMIASILKKRWDIYKSRANLNHYRATQKHKQKIKKRHQGIVLEYGMGGKGSITKHCNTIKPTIGVITNIGTAHVGYFGGKVRGIAKEKSKLIKGMKQNGILFLNADDPNSRLLYTGFKGKIVKTGYKQKADYFASNIQYVDKGMTFDTNLDRKKYSFFIPIFGFHHISNALFAIAVSHQLGFNAEDIKKGLERFHKMKRRFNLFHLGKGIKVIDDTYSSNPHSAKAAIDVLVESISDHKRVVVLGSMLNLGKYSVQGHTEVGKYIAEKKIDLLFTVGSKAKLIGDSAINSGFPSTCVKHFSSKKTLHAVLRHKLEANSTILVKGSNKLRMNQTVRFIRNVFKKSK</sequence>
<keyword evidence="2" id="KW-0547">Nucleotide-binding</keyword>
<protein>
    <submittedName>
        <fullName evidence="6">Mur ligase</fullName>
    </submittedName>
</protein>
<dbReference type="GO" id="GO:0016881">
    <property type="term" value="F:acid-amino acid ligase activity"/>
    <property type="evidence" value="ECO:0007669"/>
    <property type="project" value="InterPro"/>
</dbReference>
<dbReference type="InterPro" id="IPR013221">
    <property type="entry name" value="Mur_ligase_cen"/>
</dbReference>
<name>A0A3A9KE80_9BACI</name>
<organism evidence="6 7">
    <name type="scientific">Salipaludibacillus neizhouensis</name>
    <dbReference type="NCBI Taxonomy" id="885475"/>
    <lineage>
        <taxon>Bacteria</taxon>
        <taxon>Bacillati</taxon>
        <taxon>Bacillota</taxon>
        <taxon>Bacilli</taxon>
        <taxon>Bacillales</taxon>
        <taxon>Bacillaceae</taxon>
    </lineage>
</organism>
<proteinExistence type="predicted"/>
<dbReference type="SUPFAM" id="SSF53244">
    <property type="entry name" value="MurD-like peptide ligases, peptide-binding domain"/>
    <property type="match status" value="1"/>
</dbReference>
<evidence type="ECO:0000256" key="1">
    <source>
        <dbReference type="ARBA" id="ARBA00022598"/>
    </source>
</evidence>
<dbReference type="PANTHER" id="PTHR43024:SF1">
    <property type="entry name" value="UDP-N-ACETYLMURAMOYL-TRIPEPTIDE--D-ALANYL-D-ALANINE LIGASE"/>
    <property type="match status" value="1"/>
</dbReference>
<dbReference type="OrthoDB" id="9801978at2"/>
<dbReference type="Proteomes" id="UP000281498">
    <property type="component" value="Unassembled WGS sequence"/>
</dbReference>
<dbReference type="InterPro" id="IPR051046">
    <property type="entry name" value="MurCDEF_CellWall_CoF430Synth"/>
</dbReference>
<dbReference type="InterPro" id="IPR004101">
    <property type="entry name" value="Mur_ligase_C"/>
</dbReference>
<keyword evidence="1 6" id="KW-0436">Ligase</keyword>
<dbReference type="GO" id="GO:0005524">
    <property type="term" value="F:ATP binding"/>
    <property type="evidence" value="ECO:0007669"/>
    <property type="project" value="UniProtKB-KW"/>
</dbReference>
<dbReference type="InterPro" id="IPR036565">
    <property type="entry name" value="Mur-like_cat_sf"/>
</dbReference>
<dbReference type="PANTHER" id="PTHR43024">
    <property type="entry name" value="UDP-N-ACETYLMURAMOYL-TRIPEPTIDE--D-ALANYL-D-ALANINE LIGASE"/>
    <property type="match status" value="1"/>
</dbReference>
<evidence type="ECO:0000256" key="3">
    <source>
        <dbReference type="ARBA" id="ARBA00022840"/>
    </source>
</evidence>
<evidence type="ECO:0000256" key="2">
    <source>
        <dbReference type="ARBA" id="ARBA00022741"/>
    </source>
</evidence>
<keyword evidence="3" id="KW-0067">ATP-binding</keyword>
<dbReference type="InterPro" id="IPR036615">
    <property type="entry name" value="Mur_ligase_C_dom_sf"/>
</dbReference>
<comment type="caution">
    <text evidence="6">The sequence shown here is derived from an EMBL/GenBank/DDBJ whole genome shotgun (WGS) entry which is preliminary data.</text>
</comment>
<dbReference type="Pfam" id="PF08245">
    <property type="entry name" value="Mur_ligase_M"/>
    <property type="match status" value="1"/>
</dbReference>